<dbReference type="PANTHER" id="PTHR11654">
    <property type="entry name" value="OLIGOPEPTIDE TRANSPORTER-RELATED"/>
    <property type="match status" value="1"/>
</dbReference>
<accession>A0A136ISR4</accession>
<dbReference type="Pfam" id="PF00854">
    <property type="entry name" value="PTR2"/>
    <property type="match status" value="1"/>
</dbReference>
<keyword evidence="5 6" id="KW-0472">Membrane</keyword>
<evidence type="ECO:0000256" key="2">
    <source>
        <dbReference type="ARBA" id="ARBA00005982"/>
    </source>
</evidence>
<dbReference type="PROSITE" id="PS01022">
    <property type="entry name" value="PTR2_1"/>
    <property type="match status" value="1"/>
</dbReference>
<dbReference type="InParanoid" id="A0A136ISR4"/>
<evidence type="ECO:0000256" key="3">
    <source>
        <dbReference type="ARBA" id="ARBA00022692"/>
    </source>
</evidence>
<evidence type="ECO:0000313" key="8">
    <source>
        <dbReference type="Proteomes" id="UP000070501"/>
    </source>
</evidence>
<comment type="subcellular location">
    <subcellularLocation>
        <location evidence="1">Membrane</location>
        <topology evidence="1">Multi-pass membrane protein</topology>
    </subcellularLocation>
</comment>
<evidence type="ECO:0000256" key="5">
    <source>
        <dbReference type="ARBA" id="ARBA00023136"/>
    </source>
</evidence>
<sequence>MTQAASADALPLATREEYNEGNAEHRQLRRIRGKLPWLLFAVCVLEFGERFVYIGLSGPLQNYIQIPYPHNSNNVPGALGRGQATGAALGNFFKFWAYLCTVFGAIVADQYLGKFKTIVYSVPIYVIGMVILVATSTPMSITSGAAMGGLIATMILVGLGTGGLKSCIAPLSAEQNTSFTSYIKTLKSGERVIVDSQLTNASIFMWYYWAANVGSLSSLITTSVEKAHSFWVAYLIPLVVFLMSLGFFLAFSKKMTTSPPQGSAVVDAVRTTAIAIRERGFDNAKPSALTARGRLGEHTFARSNERYTDTYVSDIRSGVGACKYFVLFPMYFVVWIQGFSNLVAQAGSMRLDGTPNDLMQSLETIFMLAFIPLLDMVIYPFLSKRGIHLNPILRIFMGFICAALGMMYCCVLQYFIYKSEPESIQVWVQTPAWVLMALSEIWVIITGLEVAFLKAPQSLRAFVTSMFWLTVAFGAAIGIGLSPVSEDPYMVWVYGGIAVAAFLSGATFYLWFRNDIANGIDGAPSGGLSALTGVEVGKGAVHGVGEDDKNASKVNVASSKATFVA</sequence>
<name>A0A136ISR4_9PEZI</name>
<feature type="transmembrane region" description="Helical" evidence="6">
    <location>
        <begin position="230"/>
        <end position="251"/>
    </location>
</feature>
<feature type="transmembrane region" description="Helical" evidence="6">
    <location>
        <begin position="395"/>
        <end position="417"/>
    </location>
</feature>
<dbReference type="OrthoDB" id="8904098at2759"/>
<feature type="transmembrane region" description="Helical" evidence="6">
    <location>
        <begin position="432"/>
        <end position="453"/>
    </location>
</feature>
<keyword evidence="8" id="KW-1185">Reference proteome</keyword>
<protein>
    <submittedName>
        <fullName evidence="7">POT family protein</fullName>
    </submittedName>
</protein>
<evidence type="ECO:0000313" key="7">
    <source>
        <dbReference type="EMBL" id="KXJ87923.1"/>
    </source>
</evidence>
<feature type="transmembrane region" description="Helical" evidence="6">
    <location>
        <begin position="324"/>
        <end position="344"/>
    </location>
</feature>
<dbReference type="SUPFAM" id="SSF103473">
    <property type="entry name" value="MFS general substrate transporter"/>
    <property type="match status" value="1"/>
</dbReference>
<feature type="transmembrane region" description="Helical" evidence="6">
    <location>
        <begin position="465"/>
        <end position="485"/>
    </location>
</feature>
<dbReference type="GO" id="GO:0016020">
    <property type="term" value="C:membrane"/>
    <property type="evidence" value="ECO:0007669"/>
    <property type="project" value="UniProtKB-SubCell"/>
</dbReference>
<reference evidence="8" key="1">
    <citation type="submission" date="2016-02" db="EMBL/GenBank/DDBJ databases">
        <title>Draft genome sequence of Microdochium bolleyi, a fungal endophyte of beachgrass.</title>
        <authorList>
            <consortium name="DOE Joint Genome Institute"/>
            <person name="David A.S."/>
            <person name="May G."/>
            <person name="Haridas S."/>
            <person name="Lim J."/>
            <person name="Wang M."/>
            <person name="Labutti K."/>
            <person name="Lipzen A."/>
            <person name="Barry K."/>
            <person name="Grigoriev I.V."/>
        </authorList>
    </citation>
    <scope>NUCLEOTIDE SEQUENCE [LARGE SCALE GENOMIC DNA]</scope>
    <source>
        <strain evidence="8">J235TASD1</strain>
    </source>
</reference>
<keyword evidence="3 6" id="KW-0812">Transmembrane</keyword>
<gene>
    <name evidence="7" type="ORF">Micbo1qcDRAFT_236111</name>
</gene>
<feature type="transmembrane region" description="Helical" evidence="6">
    <location>
        <begin position="35"/>
        <end position="56"/>
    </location>
</feature>
<feature type="transmembrane region" description="Helical" evidence="6">
    <location>
        <begin position="364"/>
        <end position="383"/>
    </location>
</feature>
<organism evidence="7 8">
    <name type="scientific">Microdochium bolleyi</name>
    <dbReference type="NCBI Taxonomy" id="196109"/>
    <lineage>
        <taxon>Eukaryota</taxon>
        <taxon>Fungi</taxon>
        <taxon>Dikarya</taxon>
        <taxon>Ascomycota</taxon>
        <taxon>Pezizomycotina</taxon>
        <taxon>Sordariomycetes</taxon>
        <taxon>Xylariomycetidae</taxon>
        <taxon>Xylariales</taxon>
        <taxon>Microdochiaceae</taxon>
        <taxon>Microdochium</taxon>
    </lineage>
</organism>
<dbReference type="InterPro" id="IPR036259">
    <property type="entry name" value="MFS_trans_sf"/>
</dbReference>
<dbReference type="AlphaFoldDB" id="A0A136ISR4"/>
<feature type="transmembrane region" description="Helical" evidence="6">
    <location>
        <begin position="147"/>
        <end position="171"/>
    </location>
</feature>
<evidence type="ECO:0000256" key="6">
    <source>
        <dbReference type="SAM" id="Phobius"/>
    </source>
</evidence>
<dbReference type="GO" id="GO:0006857">
    <property type="term" value="P:oligopeptide transport"/>
    <property type="evidence" value="ECO:0007669"/>
    <property type="project" value="InterPro"/>
</dbReference>
<keyword evidence="4 6" id="KW-1133">Transmembrane helix</keyword>
<evidence type="ECO:0000256" key="1">
    <source>
        <dbReference type="ARBA" id="ARBA00004141"/>
    </source>
</evidence>
<feature type="transmembrane region" description="Helical" evidence="6">
    <location>
        <begin position="95"/>
        <end position="112"/>
    </location>
</feature>
<evidence type="ECO:0000256" key="4">
    <source>
        <dbReference type="ARBA" id="ARBA00022989"/>
    </source>
</evidence>
<feature type="transmembrane region" description="Helical" evidence="6">
    <location>
        <begin position="192"/>
        <end position="210"/>
    </location>
</feature>
<dbReference type="Proteomes" id="UP000070501">
    <property type="component" value="Unassembled WGS sequence"/>
</dbReference>
<dbReference type="InterPro" id="IPR018456">
    <property type="entry name" value="PTR2_symporter_CS"/>
</dbReference>
<feature type="transmembrane region" description="Helical" evidence="6">
    <location>
        <begin position="491"/>
        <end position="512"/>
    </location>
</feature>
<comment type="similarity">
    <text evidence="2">Belongs to the major facilitator superfamily. Proton-dependent oligopeptide transporter (POT/PTR) (TC 2.A.17) family.</text>
</comment>
<dbReference type="EMBL" id="KQ964260">
    <property type="protein sequence ID" value="KXJ87923.1"/>
    <property type="molecule type" value="Genomic_DNA"/>
</dbReference>
<proteinExistence type="inferred from homology"/>
<feature type="transmembrane region" description="Helical" evidence="6">
    <location>
        <begin position="119"/>
        <end position="141"/>
    </location>
</feature>
<dbReference type="InterPro" id="IPR000109">
    <property type="entry name" value="POT_fam"/>
</dbReference>
<dbReference type="GO" id="GO:0022857">
    <property type="term" value="F:transmembrane transporter activity"/>
    <property type="evidence" value="ECO:0007669"/>
    <property type="project" value="InterPro"/>
</dbReference>
<dbReference type="Gene3D" id="1.20.1250.20">
    <property type="entry name" value="MFS general substrate transporter like domains"/>
    <property type="match status" value="1"/>
</dbReference>